<dbReference type="AlphaFoldDB" id="A0A179GZQ2"/>
<feature type="transmembrane region" description="Helical" evidence="1">
    <location>
        <begin position="475"/>
        <end position="497"/>
    </location>
</feature>
<dbReference type="EMBL" id="LSBH01000002">
    <property type="protein sequence ID" value="OAQ83374.1"/>
    <property type="molecule type" value="Genomic_DNA"/>
</dbReference>
<sequence length="571" mass="62593">MRLASANKLSNSDARVPLVMENDPEPTYNWFGDLDYSWFDNSGSLASVPFFEVVPDQLAQMLETSSARRTLRLTFGPDDCMTASRSRNCTEACSNPYTLFEPANLRACTALAGAALLVQNETYSVDRSDAHTTEVMNAWRVPELSAYNATAMLRHVAECISESCAVGSKLGVCPNDVRTLSNMDINADNLGDLSFRLEHYCHGVNVEINADIAGPGVVLSYLFQTSLALLLYLLMRSSTTWAGRVDTLFRKLRGKHDTKSPGGKRVTLLSKLGASSLGAAATSSLVEFQEMQLYFIASVQIATLVSYNHSTSESTGTNNASYAAMLLNSGLAALLVTSSIACVLLVQCCLQRARMHWWYTFVLMTYTYVFALVIFARRSRLMPPADALWENFKADRLLDMCGNNPSPMTYCKPPQDTRFLDNAAAGYAVCCLGAVAWLGLFIDQLASSIPNKFPAAAKRLAVLKPKATIRGRDRLWTSVSATYWIALEVLLLVTAGYHLSQLVLVVMDVDIGDASRWGFGQLIAISLWAPTIAKFIYSNIFGVKEGFEPRIAKSFKVMKKGEAEGAPAICD</sequence>
<feature type="transmembrane region" description="Helical" evidence="1">
    <location>
        <begin position="212"/>
        <end position="234"/>
    </location>
</feature>
<name>A0A179GZQ2_PURLI</name>
<keyword evidence="1" id="KW-0472">Membrane</keyword>
<keyword evidence="1" id="KW-1133">Transmembrane helix</keyword>
<proteinExistence type="predicted"/>
<accession>A0A179GZQ2</accession>
<dbReference type="Proteomes" id="UP000078240">
    <property type="component" value="Unassembled WGS sequence"/>
</dbReference>
<reference evidence="2 3" key="1">
    <citation type="submission" date="2016-01" db="EMBL/GenBank/DDBJ databases">
        <title>Biosynthesis of antibiotic leucinostatins and their inhibition on Phytophthora in bio-control Purpureocillium lilacinum.</title>
        <authorList>
            <person name="Wang G."/>
            <person name="Liu Z."/>
            <person name="Lin R."/>
            <person name="Li E."/>
            <person name="Mao Z."/>
            <person name="Ling J."/>
            <person name="Yin W."/>
            <person name="Xie B."/>
        </authorList>
    </citation>
    <scope>NUCLEOTIDE SEQUENCE [LARGE SCALE GENOMIC DNA]</scope>
    <source>
        <strain evidence="2">PLBJ-1</strain>
    </source>
</reference>
<protein>
    <submittedName>
        <fullName evidence="2">Uncharacterized protein</fullName>
    </submittedName>
</protein>
<comment type="caution">
    <text evidence="2">The sequence shown here is derived from an EMBL/GenBank/DDBJ whole genome shotgun (WGS) entry which is preliminary data.</text>
</comment>
<evidence type="ECO:0000313" key="2">
    <source>
        <dbReference type="EMBL" id="OAQ83374.1"/>
    </source>
</evidence>
<keyword evidence="1" id="KW-0812">Transmembrane</keyword>
<feature type="transmembrane region" description="Helical" evidence="1">
    <location>
        <begin position="322"/>
        <end position="346"/>
    </location>
</feature>
<feature type="transmembrane region" description="Helical" evidence="1">
    <location>
        <begin position="517"/>
        <end position="537"/>
    </location>
</feature>
<evidence type="ECO:0000256" key="1">
    <source>
        <dbReference type="SAM" id="Phobius"/>
    </source>
</evidence>
<feature type="transmembrane region" description="Helical" evidence="1">
    <location>
        <begin position="358"/>
        <end position="376"/>
    </location>
</feature>
<gene>
    <name evidence="2" type="ORF">VFPBJ_02142</name>
</gene>
<evidence type="ECO:0000313" key="3">
    <source>
        <dbReference type="Proteomes" id="UP000078240"/>
    </source>
</evidence>
<organism evidence="2 3">
    <name type="scientific">Purpureocillium lilacinum</name>
    <name type="common">Paecilomyces lilacinus</name>
    <dbReference type="NCBI Taxonomy" id="33203"/>
    <lineage>
        <taxon>Eukaryota</taxon>
        <taxon>Fungi</taxon>
        <taxon>Dikarya</taxon>
        <taxon>Ascomycota</taxon>
        <taxon>Pezizomycotina</taxon>
        <taxon>Sordariomycetes</taxon>
        <taxon>Hypocreomycetidae</taxon>
        <taxon>Hypocreales</taxon>
        <taxon>Ophiocordycipitaceae</taxon>
        <taxon>Purpureocillium</taxon>
    </lineage>
</organism>